<dbReference type="InterPro" id="IPR012977">
    <property type="entry name" value="SDA1_N"/>
</dbReference>
<evidence type="ECO:0000259" key="8">
    <source>
        <dbReference type="Pfam" id="PF05285"/>
    </source>
</evidence>
<dbReference type="InterPro" id="IPR048292">
    <property type="entry name" value="SDA1_C"/>
</dbReference>
<dbReference type="InterPro" id="IPR027312">
    <property type="entry name" value="Sda1"/>
</dbReference>
<comment type="subcellular location">
    <subcellularLocation>
        <location evidence="6">Nucleus</location>
        <location evidence="6">Nucleolus</location>
    </subcellularLocation>
</comment>
<dbReference type="GO" id="GO:0042273">
    <property type="term" value="P:ribosomal large subunit biogenesis"/>
    <property type="evidence" value="ECO:0007669"/>
    <property type="project" value="UniProtKB-UniRule"/>
</dbReference>
<dbReference type="Pfam" id="PF05285">
    <property type="entry name" value="SDA1_dom"/>
    <property type="match status" value="1"/>
</dbReference>
<evidence type="ECO:0000256" key="1">
    <source>
        <dbReference type="ARBA" id="ARBA00005783"/>
    </source>
</evidence>
<dbReference type="EMBL" id="VJMJ01000093">
    <property type="protein sequence ID" value="KAF0735709.1"/>
    <property type="molecule type" value="Genomic_DNA"/>
</dbReference>
<sequence>MDGSRTDVMGKLPQLQNMIKRDPDAYRDEFMMQLRHYESEVAIFRLQPSKQSEQFGHLVTFLSHVSTCYPEELASFPADLIHLLEKHSAVLEPTLRKTLVQALILMRNKNVVDALVLLKLFFELFRVPDKRLRELLYSHIVYDIKKMHTDGGGRNEKVMRGLQNFMYSMVADENEIAAIKSLHVLISLYRKRIWCDARTVNCIATACTSKTTRVMVTALQFFLGIDADILEDDEEEKEKVKAQVEVNYHSYSKKTKSRYKHTRSLLVKNRKARKRNLEHDGTFPAIDLLNDPQGVAERQLRLLKSSNERFEVRMLMMDFIGRLIGQHKLIVLAFYPLLQRYLTAHQQKVTNILAYLVQACHEDIPPEEIMPVVKTIANSFIVERCSSEVIAVGINAVREIFARVPLVMEEDGMDALIQDLIMFNKSRDKTCVIAARGVLNLIREVHPSLLKRKDRGKFHNETARPKAFGELRALEGVEGAELLMQAEAAGRFDGEDNQDGWDIDDEAEDAGAESEDGWVDVDENESDEDSNGLHSDSEEEEEEEEEGDEDSEEKEDSNAPTTIPQSERIDAKRILTPKDFERIEMLKKEAAEAAKDPKARRKRKAEAIEKKALESNHAVVDPMSLEGYSKKKRQTMEERLRTVLEGRENFKHKQKGGGTTNREKARLKNFLMLKKSFNVQSKVLKSTREIQHLKNKTVKTVTKRDAKKRRRT</sequence>
<feature type="compositionally biased region" description="Acidic residues" evidence="7">
    <location>
        <begin position="495"/>
        <end position="530"/>
    </location>
</feature>
<comment type="caution">
    <text evidence="11">The sequence shown here is derived from an EMBL/GenBank/DDBJ whole genome shotgun (WGS) entry which is preliminary data.</text>
</comment>
<feature type="domain" description="SDA1 N-terminal" evidence="9">
    <location>
        <begin position="61"/>
        <end position="427"/>
    </location>
</feature>
<evidence type="ECO:0000313" key="12">
    <source>
        <dbReference type="Proteomes" id="UP000481153"/>
    </source>
</evidence>
<feature type="region of interest" description="Disordered" evidence="7">
    <location>
        <begin position="644"/>
        <end position="663"/>
    </location>
</feature>
<evidence type="ECO:0000256" key="4">
    <source>
        <dbReference type="ARBA" id="ARBA00022927"/>
    </source>
</evidence>
<dbReference type="PANTHER" id="PTHR12730">
    <property type="entry name" value="HSDA/SDA1-RELATED"/>
    <property type="match status" value="1"/>
</dbReference>
<dbReference type="Pfam" id="PF08158">
    <property type="entry name" value="SDA1_HEAT"/>
    <property type="match status" value="1"/>
</dbReference>
<evidence type="ECO:0000256" key="2">
    <source>
        <dbReference type="ARBA" id="ARBA00022448"/>
    </source>
</evidence>
<dbReference type="GO" id="GO:0005730">
    <property type="term" value="C:nucleolus"/>
    <property type="evidence" value="ECO:0007669"/>
    <property type="project" value="UniProtKB-SubCell"/>
</dbReference>
<evidence type="ECO:0000259" key="10">
    <source>
        <dbReference type="Pfam" id="PF21638"/>
    </source>
</evidence>
<dbReference type="GO" id="GO:0015031">
    <property type="term" value="P:protein transport"/>
    <property type="evidence" value="ECO:0007669"/>
    <property type="project" value="UniProtKB-KW"/>
</dbReference>
<evidence type="ECO:0000256" key="6">
    <source>
        <dbReference type="RuleBase" id="RU365057"/>
    </source>
</evidence>
<comment type="similarity">
    <text evidence="1 6">Belongs to the SDA1 family.</text>
</comment>
<evidence type="ECO:0000256" key="5">
    <source>
        <dbReference type="ARBA" id="ARBA00023242"/>
    </source>
</evidence>
<keyword evidence="3 6" id="KW-0690">Ribosome biogenesis</keyword>
<feature type="compositionally biased region" description="Basic and acidic residues" evidence="7">
    <location>
        <begin position="567"/>
        <end position="576"/>
    </location>
</feature>
<feature type="domain" description="SDA1 C-terminal" evidence="10">
    <location>
        <begin position="657"/>
        <end position="696"/>
    </location>
</feature>
<dbReference type="SUPFAM" id="SSF48371">
    <property type="entry name" value="ARM repeat"/>
    <property type="match status" value="1"/>
</dbReference>
<dbReference type="PANTHER" id="PTHR12730:SF0">
    <property type="entry name" value="PROTEIN SDA1 HOMOLOG"/>
    <property type="match status" value="1"/>
</dbReference>
<keyword evidence="2 6" id="KW-0813">Transport</keyword>
<evidence type="ECO:0000256" key="3">
    <source>
        <dbReference type="ARBA" id="ARBA00022517"/>
    </source>
</evidence>
<dbReference type="Pfam" id="PF21638">
    <property type="entry name" value="SDA1_C"/>
    <property type="match status" value="1"/>
</dbReference>
<protein>
    <recommendedName>
        <fullName evidence="6">Protein SDA1</fullName>
    </recommendedName>
</protein>
<reference evidence="11 12" key="1">
    <citation type="submission" date="2019-07" db="EMBL/GenBank/DDBJ databases">
        <title>Genomics analysis of Aphanomyces spp. identifies a new class of oomycete effector associated with host adaptation.</title>
        <authorList>
            <person name="Gaulin E."/>
        </authorList>
    </citation>
    <scope>NUCLEOTIDE SEQUENCE [LARGE SCALE GENOMIC DNA]</scope>
    <source>
        <strain evidence="11 12">ATCC 201684</strain>
    </source>
</reference>
<dbReference type="GO" id="GO:0000055">
    <property type="term" value="P:ribosomal large subunit export from nucleus"/>
    <property type="evidence" value="ECO:0007669"/>
    <property type="project" value="UniProtKB-UniRule"/>
</dbReference>
<name>A0A6G0X6R3_9STRA</name>
<comment type="function">
    <text evidence="6">Required for 60S pre-ribosomal subunits export to the cytoplasm.</text>
</comment>
<organism evidence="11 12">
    <name type="scientific">Aphanomyces euteiches</name>
    <dbReference type="NCBI Taxonomy" id="100861"/>
    <lineage>
        <taxon>Eukaryota</taxon>
        <taxon>Sar</taxon>
        <taxon>Stramenopiles</taxon>
        <taxon>Oomycota</taxon>
        <taxon>Saprolegniomycetes</taxon>
        <taxon>Saprolegniales</taxon>
        <taxon>Verrucalvaceae</taxon>
        <taxon>Aphanomyces</taxon>
    </lineage>
</organism>
<dbReference type="InterPro" id="IPR016024">
    <property type="entry name" value="ARM-type_fold"/>
</dbReference>
<feature type="domain" description="SDA1 middle" evidence="8">
    <location>
        <begin position="497"/>
        <end position="646"/>
    </location>
</feature>
<keyword evidence="4 6" id="KW-0653">Protein transport</keyword>
<keyword evidence="5 6" id="KW-0539">Nucleus</keyword>
<evidence type="ECO:0000313" key="11">
    <source>
        <dbReference type="EMBL" id="KAF0735709.1"/>
    </source>
</evidence>
<gene>
    <name evidence="11" type="ORF">Ae201684_007721</name>
</gene>
<feature type="compositionally biased region" description="Acidic residues" evidence="7">
    <location>
        <begin position="537"/>
        <end position="555"/>
    </location>
</feature>
<accession>A0A6G0X6R3</accession>
<evidence type="ECO:0000259" key="9">
    <source>
        <dbReference type="Pfam" id="PF08158"/>
    </source>
</evidence>
<dbReference type="Proteomes" id="UP000481153">
    <property type="component" value="Unassembled WGS sequence"/>
</dbReference>
<keyword evidence="12" id="KW-1185">Reference proteome</keyword>
<dbReference type="InterPro" id="IPR007949">
    <property type="entry name" value="SDA1_MD"/>
</dbReference>
<dbReference type="VEuPathDB" id="FungiDB:AeMF1_012141"/>
<dbReference type="AlphaFoldDB" id="A0A6G0X6R3"/>
<evidence type="ECO:0000256" key="7">
    <source>
        <dbReference type="SAM" id="MobiDB-lite"/>
    </source>
</evidence>
<proteinExistence type="inferred from homology"/>
<feature type="region of interest" description="Disordered" evidence="7">
    <location>
        <begin position="491"/>
        <end position="576"/>
    </location>
</feature>